<name>A0A6G4U5D3_9ACTN</name>
<feature type="chain" id="PRO_5026125434" evidence="1">
    <location>
        <begin position="39"/>
        <end position="200"/>
    </location>
</feature>
<accession>A0A6G4U5D3</accession>
<keyword evidence="3" id="KW-1185">Reference proteome</keyword>
<feature type="signal peptide" evidence="1">
    <location>
        <begin position="1"/>
        <end position="38"/>
    </location>
</feature>
<keyword evidence="1" id="KW-0732">Signal</keyword>
<proteinExistence type="predicted"/>
<dbReference type="Proteomes" id="UP000481583">
    <property type="component" value="Unassembled WGS sequence"/>
</dbReference>
<dbReference type="Pfam" id="PF19741">
    <property type="entry name" value="DUF6230"/>
    <property type="match status" value="1"/>
</dbReference>
<dbReference type="RefSeq" id="WP_165240743.1">
    <property type="nucleotide sequence ID" value="NZ_JAAKZV010000143.1"/>
</dbReference>
<evidence type="ECO:0000256" key="1">
    <source>
        <dbReference type="SAM" id="SignalP"/>
    </source>
</evidence>
<dbReference type="InterPro" id="IPR046198">
    <property type="entry name" value="DUF6230"/>
</dbReference>
<evidence type="ECO:0000313" key="2">
    <source>
        <dbReference type="EMBL" id="NGN67449.1"/>
    </source>
</evidence>
<reference evidence="2 3" key="1">
    <citation type="submission" date="2020-02" db="EMBL/GenBank/DDBJ databases">
        <title>Whole-genome analyses of novel actinobacteria.</title>
        <authorList>
            <person name="Sahin N."/>
        </authorList>
    </citation>
    <scope>NUCLEOTIDE SEQUENCE [LARGE SCALE GENOMIC DNA]</scope>
    <source>
        <strain evidence="2 3">A7024</strain>
    </source>
</reference>
<dbReference type="EMBL" id="JAAKZV010000143">
    <property type="protein sequence ID" value="NGN67449.1"/>
    <property type="molecule type" value="Genomic_DNA"/>
</dbReference>
<dbReference type="AlphaFoldDB" id="A0A6G4U5D3"/>
<organism evidence="2 3">
    <name type="scientific">Streptomyces coryli</name>
    <dbReference type="NCBI Taxonomy" id="1128680"/>
    <lineage>
        <taxon>Bacteria</taxon>
        <taxon>Bacillati</taxon>
        <taxon>Actinomycetota</taxon>
        <taxon>Actinomycetes</taxon>
        <taxon>Kitasatosporales</taxon>
        <taxon>Streptomycetaceae</taxon>
        <taxon>Streptomyces</taxon>
    </lineage>
</organism>
<comment type="caution">
    <text evidence="2">The sequence shown here is derived from an EMBL/GenBank/DDBJ whole genome shotgun (WGS) entry which is preliminary data.</text>
</comment>
<sequence length="200" mass="20200">MREKPLGKTSLKKSAAVAVPAVLAIGAMASMMAQGALASSFAVSGTAFQVSSGRLNSDGLASYVEVDRAVDGEGHPVSLLALDKAELSTICQSAKVNTPIGKVTFKLQAGGEAGKVTADNLVIDAEDLSGDARFGTAQIGRDASQLTEVPGVKGKPGGFGLQADGVSVSGVKSHAWSAVGGNFHLRGLKLDVKLGGQGCY</sequence>
<evidence type="ECO:0000313" key="3">
    <source>
        <dbReference type="Proteomes" id="UP000481583"/>
    </source>
</evidence>
<gene>
    <name evidence="2" type="ORF">G5C51_26530</name>
</gene>
<protein>
    <submittedName>
        <fullName evidence="2">Cholesterol esterase</fullName>
    </submittedName>
</protein>